<feature type="transmembrane region" description="Helical" evidence="7">
    <location>
        <begin position="91"/>
        <end position="117"/>
    </location>
</feature>
<keyword evidence="9" id="KW-1185">Reference proteome</keyword>
<evidence type="ECO:0000256" key="5">
    <source>
        <dbReference type="ARBA" id="ARBA00022989"/>
    </source>
</evidence>
<feature type="transmembrane region" description="Helical" evidence="7">
    <location>
        <begin position="129"/>
        <end position="152"/>
    </location>
</feature>
<dbReference type="InterPro" id="IPR006043">
    <property type="entry name" value="NCS2"/>
</dbReference>
<evidence type="ECO:0000256" key="3">
    <source>
        <dbReference type="ARBA" id="ARBA00022448"/>
    </source>
</evidence>
<feature type="transmembrane region" description="Helical" evidence="7">
    <location>
        <begin position="235"/>
        <end position="256"/>
    </location>
</feature>
<keyword evidence="6 7" id="KW-0472">Membrane</keyword>
<gene>
    <name evidence="8" type="ORF">SAMN02745704_01047</name>
</gene>
<comment type="subcellular location">
    <subcellularLocation>
        <location evidence="1">Membrane</location>
        <topology evidence="1">Multi-pass membrane protein</topology>
    </subcellularLocation>
</comment>
<comment type="similarity">
    <text evidence="2">Belongs to the nucleobase:cation symporter-2 (NCS2) (TC 2.A.40) family.</text>
</comment>
<accession>A0A1T4WKJ4</accession>
<dbReference type="PANTHER" id="PTHR42810">
    <property type="entry name" value="PURINE PERMEASE C1399.01C-RELATED"/>
    <property type="match status" value="1"/>
</dbReference>
<dbReference type="Pfam" id="PF00860">
    <property type="entry name" value="Xan_ur_permease"/>
    <property type="match status" value="1"/>
</dbReference>
<keyword evidence="4 7" id="KW-0812">Transmembrane</keyword>
<dbReference type="STRING" id="1121449.SAMN02745704_01047"/>
<protein>
    <submittedName>
        <fullName evidence="8">Nucleobase:cation symporter-2, NCS2 family</fullName>
    </submittedName>
</protein>
<name>A0A1T4WKJ4_9BACT</name>
<feature type="transmembrane region" description="Helical" evidence="7">
    <location>
        <begin position="193"/>
        <end position="215"/>
    </location>
</feature>
<proteinExistence type="inferred from homology"/>
<feature type="transmembrane region" description="Helical" evidence="7">
    <location>
        <begin position="323"/>
        <end position="345"/>
    </location>
</feature>
<evidence type="ECO:0000256" key="4">
    <source>
        <dbReference type="ARBA" id="ARBA00022692"/>
    </source>
</evidence>
<sequence>MRPPNLIYALDDRPSPSIGTLLGLQHVSIVAIAFVFPVLLVRETGGTTLEASFMVSMSMLAGAVGVVVQALKRGPLGSGYLCPQVCGPSFLTASLLAAHAGGLPLVLGMTMFAGAFEALLSRVLHKLRFLFPAEVTGVIVSMVGITVIAVAGKNFLGFERGGNAIDPSSLTVAMITLLTMIGLNVWSKGNLKLFCILVGMLVGYGAAMTVGLLPVDELTQTLSQPIVWNPFAHHPGWSFDIALTGPFAVAVLCSMLKSVGDLTTCQRINKTNWVRPDMENIRKGVLGDATGCFAAGVFGGMAQSTSSANIGLSIATKATSRTLSLFIGGILALLAFCPKLAAIFAVMPAPVVGATLFFALSFMIVAGVQIMTSRMLDARKTFVIGLSIIAGLLVDVLPEAFTAVPPILQPVFSSSLSACTITAVLLNLIFRIGIKHSVRITISKNDPIGEIITQFMDKQGAAWGARPEIIARASTAVMEYLEALREAYDPNPATVQVSFDELHLKIQILHQGTPLPIPEQRPTPETLLESEKGMTLMGAWMCARLTDNITSTTFNGQAVVKMHWEH</sequence>
<feature type="transmembrane region" description="Helical" evidence="7">
    <location>
        <begin position="407"/>
        <end position="430"/>
    </location>
</feature>
<feature type="transmembrane region" description="Helical" evidence="7">
    <location>
        <begin position="20"/>
        <end position="41"/>
    </location>
</feature>
<evidence type="ECO:0000256" key="7">
    <source>
        <dbReference type="SAM" id="Phobius"/>
    </source>
</evidence>
<feature type="transmembrane region" description="Helical" evidence="7">
    <location>
        <begin position="164"/>
        <end position="186"/>
    </location>
</feature>
<feature type="transmembrane region" description="Helical" evidence="7">
    <location>
        <begin position="382"/>
        <end position="401"/>
    </location>
</feature>
<feature type="transmembrane region" description="Helical" evidence="7">
    <location>
        <begin position="351"/>
        <end position="370"/>
    </location>
</feature>
<evidence type="ECO:0000256" key="2">
    <source>
        <dbReference type="ARBA" id="ARBA00008821"/>
    </source>
</evidence>
<dbReference type="PANTHER" id="PTHR42810:SF2">
    <property type="entry name" value="PURINE PERMEASE C1399.01C-RELATED"/>
    <property type="match status" value="1"/>
</dbReference>
<dbReference type="EMBL" id="FUYC01000003">
    <property type="protein sequence ID" value="SKA77824.1"/>
    <property type="molecule type" value="Genomic_DNA"/>
</dbReference>
<evidence type="ECO:0000256" key="6">
    <source>
        <dbReference type="ARBA" id="ARBA00023136"/>
    </source>
</evidence>
<evidence type="ECO:0000313" key="8">
    <source>
        <dbReference type="EMBL" id="SKA77824.1"/>
    </source>
</evidence>
<dbReference type="NCBIfam" id="NF037981">
    <property type="entry name" value="NCS2_1"/>
    <property type="match status" value="1"/>
</dbReference>
<feature type="transmembrane region" description="Helical" evidence="7">
    <location>
        <begin position="53"/>
        <end position="71"/>
    </location>
</feature>
<keyword evidence="5 7" id="KW-1133">Transmembrane helix</keyword>
<dbReference type="AlphaFoldDB" id="A0A1T4WKJ4"/>
<dbReference type="OrthoDB" id="9805749at2"/>
<dbReference type="RefSeq" id="WP_078716623.1">
    <property type="nucleotide sequence ID" value="NZ_FUYC01000003.1"/>
</dbReference>
<evidence type="ECO:0000313" key="9">
    <source>
        <dbReference type="Proteomes" id="UP000190027"/>
    </source>
</evidence>
<dbReference type="GO" id="GO:0005886">
    <property type="term" value="C:plasma membrane"/>
    <property type="evidence" value="ECO:0007669"/>
    <property type="project" value="TreeGrafter"/>
</dbReference>
<keyword evidence="3" id="KW-0813">Transport</keyword>
<organism evidence="8 9">
    <name type="scientific">Paucidesulfovibrio gracilis DSM 16080</name>
    <dbReference type="NCBI Taxonomy" id="1121449"/>
    <lineage>
        <taxon>Bacteria</taxon>
        <taxon>Pseudomonadati</taxon>
        <taxon>Thermodesulfobacteriota</taxon>
        <taxon>Desulfovibrionia</taxon>
        <taxon>Desulfovibrionales</taxon>
        <taxon>Desulfovibrionaceae</taxon>
        <taxon>Paucidesulfovibrio</taxon>
    </lineage>
</organism>
<dbReference type="Proteomes" id="UP000190027">
    <property type="component" value="Unassembled WGS sequence"/>
</dbReference>
<evidence type="ECO:0000256" key="1">
    <source>
        <dbReference type="ARBA" id="ARBA00004141"/>
    </source>
</evidence>
<reference evidence="8 9" key="1">
    <citation type="submission" date="2017-02" db="EMBL/GenBank/DDBJ databases">
        <authorList>
            <person name="Peterson S.W."/>
        </authorList>
    </citation>
    <scope>NUCLEOTIDE SEQUENCE [LARGE SCALE GENOMIC DNA]</scope>
    <source>
        <strain evidence="8 9">DSM 16080</strain>
    </source>
</reference>
<dbReference type="GO" id="GO:0042907">
    <property type="term" value="F:xanthine transmembrane transporter activity"/>
    <property type="evidence" value="ECO:0007669"/>
    <property type="project" value="TreeGrafter"/>
</dbReference>